<reference evidence="3" key="2">
    <citation type="journal article" date="2023" name="Plants (Basel)">
        <title>Annotation of the Turnera subulata (Passifloraceae) Draft Genome Reveals the S-Locus Evolved after the Divergence of Turneroideae from Passifloroideae in a Stepwise Manner.</title>
        <authorList>
            <person name="Henning P.M."/>
            <person name="Roalson E.H."/>
            <person name="Mir W."/>
            <person name="McCubbin A.G."/>
            <person name="Shore J.S."/>
        </authorList>
    </citation>
    <scope>NUCLEOTIDE SEQUENCE</scope>
    <source>
        <strain evidence="3">F60SS</strain>
    </source>
</reference>
<accession>A0A9Q0IYZ4</accession>
<organism evidence="3 4">
    <name type="scientific">Turnera subulata</name>
    <dbReference type="NCBI Taxonomy" id="218843"/>
    <lineage>
        <taxon>Eukaryota</taxon>
        <taxon>Viridiplantae</taxon>
        <taxon>Streptophyta</taxon>
        <taxon>Embryophyta</taxon>
        <taxon>Tracheophyta</taxon>
        <taxon>Spermatophyta</taxon>
        <taxon>Magnoliopsida</taxon>
        <taxon>eudicotyledons</taxon>
        <taxon>Gunneridae</taxon>
        <taxon>Pentapetalae</taxon>
        <taxon>rosids</taxon>
        <taxon>fabids</taxon>
        <taxon>Malpighiales</taxon>
        <taxon>Passifloraceae</taxon>
        <taxon>Turnera</taxon>
    </lineage>
</organism>
<reference evidence="3" key="1">
    <citation type="submission" date="2022-02" db="EMBL/GenBank/DDBJ databases">
        <authorList>
            <person name="Henning P.M."/>
            <person name="McCubbin A.G."/>
            <person name="Shore J.S."/>
        </authorList>
    </citation>
    <scope>NUCLEOTIDE SEQUENCE</scope>
    <source>
        <strain evidence="3">F60SS</strain>
        <tissue evidence="3">Leaves</tissue>
    </source>
</reference>
<dbReference type="Pfam" id="PF12776">
    <property type="entry name" value="Myb_DNA-bind_3"/>
    <property type="match status" value="1"/>
</dbReference>
<feature type="signal peptide" evidence="1">
    <location>
        <begin position="1"/>
        <end position="30"/>
    </location>
</feature>
<feature type="chain" id="PRO_5040369144" description="Myb/SANT-like domain-containing protein" evidence="1">
    <location>
        <begin position="31"/>
        <end position="164"/>
    </location>
</feature>
<sequence>MCHACIKMKAPTHAIFICVTAASSLCETTASSLCETWTLTEVVGMGDKRVWTSEEEVALVDILEELVVDGHRVDVGQFRPGSVGIIVAKLAVRIPNAKIGQKHVKNKMKRLKQKYSVAADMANYSGFGWDDARYCVIVDSQDILDEYLLVQILCGVQWETKWGF</sequence>
<feature type="non-terminal residue" evidence="3">
    <location>
        <position position="1"/>
    </location>
</feature>
<dbReference type="EMBL" id="JAKUCV010007826">
    <property type="protein sequence ID" value="KAJ4821882.1"/>
    <property type="molecule type" value="Genomic_DNA"/>
</dbReference>
<evidence type="ECO:0000256" key="1">
    <source>
        <dbReference type="SAM" id="SignalP"/>
    </source>
</evidence>
<evidence type="ECO:0000313" key="3">
    <source>
        <dbReference type="EMBL" id="KAJ4821882.1"/>
    </source>
</evidence>
<dbReference type="PANTHER" id="PTHR46250">
    <property type="entry name" value="MYB/SANT-LIKE DNA-BINDING DOMAIN PROTEIN-RELATED"/>
    <property type="match status" value="1"/>
</dbReference>
<protein>
    <recommendedName>
        <fullName evidence="2">Myb/SANT-like domain-containing protein</fullName>
    </recommendedName>
</protein>
<dbReference type="AlphaFoldDB" id="A0A9Q0IYZ4"/>
<feature type="domain" description="Myb/SANT-like" evidence="2">
    <location>
        <begin position="51"/>
        <end position="139"/>
    </location>
</feature>
<name>A0A9Q0IYZ4_9ROSI</name>
<dbReference type="Proteomes" id="UP001141552">
    <property type="component" value="Unassembled WGS sequence"/>
</dbReference>
<dbReference type="PANTHER" id="PTHR46250:SF18">
    <property type="entry name" value="MYB_SANT-LIKE DOMAIN-CONTAINING PROTEIN"/>
    <property type="match status" value="1"/>
</dbReference>
<keyword evidence="1" id="KW-0732">Signal</keyword>
<evidence type="ECO:0000259" key="2">
    <source>
        <dbReference type="Pfam" id="PF12776"/>
    </source>
</evidence>
<evidence type="ECO:0000313" key="4">
    <source>
        <dbReference type="Proteomes" id="UP001141552"/>
    </source>
</evidence>
<proteinExistence type="predicted"/>
<dbReference type="OrthoDB" id="1748457at2759"/>
<comment type="caution">
    <text evidence="3">The sequence shown here is derived from an EMBL/GenBank/DDBJ whole genome shotgun (WGS) entry which is preliminary data.</text>
</comment>
<keyword evidence="4" id="KW-1185">Reference proteome</keyword>
<gene>
    <name evidence="3" type="ORF">Tsubulata_018618</name>
</gene>
<dbReference type="InterPro" id="IPR024752">
    <property type="entry name" value="Myb/SANT-like_dom"/>
</dbReference>